<feature type="region of interest" description="Disordered" evidence="1">
    <location>
        <begin position="28"/>
        <end position="54"/>
    </location>
</feature>
<evidence type="ECO:0000313" key="3">
    <source>
        <dbReference type="Proteomes" id="UP000737391"/>
    </source>
</evidence>
<reference evidence="2" key="1">
    <citation type="submission" date="2020-01" db="EMBL/GenBank/DDBJ databases">
        <title>Identification and distribution of gene clusters putatively required for synthesis of sphingolipid metabolism inhibitors in phylogenetically diverse species of the filamentous fungus Fusarium.</title>
        <authorList>
            <person name="Kim H.-S."/>
            <person name="Busman M."/>
            <person name="Brown D.W."/>
            <person name="Divon H."/>
            <person name="Uhlig S."/>
            <person name="Proctor R.H."/>
        </authorList>
    </citation>
    <scope>NUCLEOTIDE SEQUENCE</scope>
    <source>
        <strain evidence="2">NRRL 31653</strain>
    </source>
</reference>
<dbReference type="Proteomes" id="UP000737391">
    <property type="component" value="Unassembled WGS sequence"/>
</dbReference>
<dbReference type="OrthoDB" id="10372117at2759"/>
<sequence length="119" mass="13176">MGLKQDLQTATSPVMLLQFDEMNASWSNSPVLATPQPLPGDRNLNRQGQPSSMPLEIGDNMVSSVRSVALAHNALLLDLWTPNSNWDPHLQAKQYSKLIPRSIPTGCKEARNRSRGLEQ</sequence>
<dbReference type="AlphaFoldDB" id="A0A9P5B3K9"/>
<proteinExistence type="predicted"/>
<organism evidence="2 3">
    <name type="scientific">Fusarium agapanthi</name>
    <dbReference type="NCBI Taxonomy" id="1803897"/>
    <lineage>
        <taxon>Eukaryota</taxon>
        <taxon>Fungi</taxon>
        <taxon>Dikarya</taxon>
        <taxon>Ascomycota</taxon>
        <taxon>Pezizomycotina</taxon>
        <taxon>Sordariomycetes</taxon>
        <taxon>Hypocreomycetidae</taxon>
        <taxon>Hypocreales</taxon>
        <taxon>Nectriaceae</taxon>
        <taxon>Fusarium</taxon>
        <taxon>Fusarium fujikuroi species complex</taxon>
    </lineage>
</organism>
<evidence type="ECO:0000256" key="1">
    <source>
        <dbReference type="SAM" id="MobiDB-lite"/>
    </source>
</evidence>
<dbReference type="EMBL" id="LUFC02000815">
    <property type="protein sequence ID" value="KAF4494083.1"/>
    <property type="molecule type" value="Genomic_DNA"/>
</dbReference>
<accession>A0A9P5B3K9</accession>
<keyword evidence="3" id="KW-1185">Reference proteome</keyword>
<comment type="caution">
    <text evidence="2">The sequence shown here is derived from an EMBL/GenBank/DDBJ whole genome shotgun (WGS) entry which is preliminary data.</text>
</comment>
<gene>
    <name evidence="2" type="ORF">FAGAP_9808</name>
</gene>
<evidence type="ECO:0000313" key="2">
    <source>
        <dbReference type="EMBL" id="KAF4494083.1"/>
    </source>
</evidence>
<protein>
    <submittedName>
        <fullName evidence="2">Uncharacterized protein</fullName>
    </submittedName>
</protein>
<name>A0A9P5B3K9_9HYPO</name>